<gene>
    <name evidence="2" type="ORF">EDD80_102430</name>
</gene>
<name>A0A4R3KWW4_9SPHI</name>
<dbReference type="OrthoDB" id="1524810at2"/>
<dbReference type="AlphaFoldDB" id="A0A4R3KWW4"/>
<accession>A0A4R3KWW4</accession>
<keyword evidence="3" id="KW-1185">Reference proteome</keyword>
<dbReference type="InterPro" id="IPR036063">
    <property type="entry name" value="Smr_dom_sf"/>
</dbReference>
<feature type="domain" description="Smr" evidence="1">
    <location>
        <begin position="38"/>
        <end position="95"/>
    </location>
</feature>
<evidence type="ECO:0000313" key="2">
    <source>
        <dbReference type="EMBL" id="TCS89236.1"/>
    </source>
</evidence>
<dbReference type="Proteomes" id="UP000295807">
    <property type="component" value="Unassembled WGS sequence"/>
</dbReference>
<sequence length="96" mass="11127">MGKPREIDLHLQAFRRNTSGMSPEAMLNVSIERMRSALDEAISNGEKEIRFIHGRGKGALRERVYQELQTYAREGEIISFEPSFFNPDIVVVRIRY</sequence>
<evidence type="ECO:0000259" key="1">
    <source>
        <dbReference type="PROSITE" id="PS50828"/>
    </source>
</evidence>
<dbReference type="RefSeq" id="WP_132128316.1">
    <property type="nucleotide sequence ID" value="NZ_CP042432.1"/>
</dbReference>
<proteinExistence type="predicted"/>
<evidence type="ECO:0000313" key="3">
    <source>
        <dbReference type="Proteomes" id="UP000295807"/>
    </source>
</evidence>
<reference evidence="2 3" key="1">
    <citation type="submission" date="2019-03" db="EMBL/GenBank/DDBJ databases">
        <title>Genomic Encyclopedia of Type Strains, Phase IV (KMG-IV): sequencing the most valuable type-strain genomes for metagenomic binning, comparative biology and taxonomic classification.</title>
        <authorList>
            <person name="Goeker M."/>
        </authorList>
    </citation>
    <scope>NUCLEOTIDE SEQUENCE [LARGE SCALE GENOMIC DNA]</scope>
    <source>
        <strain evidence="2 3">DSM 21100</strain>
    </source>
</reference>
<dbReference type="InterPro" id="IPR002625">
    <property type="entry name" value="Smr_dom"/>
</dbReference>
<protein>
    <submittedName>
        <fullName evidence="2">Smr domain-containing protein</fullName>
    </submittedName>
</protein>
<dbReference type="Gene3D" id="3.30.1370.110">
    <property type="match status" value="1"/>
</dbReference>
<dbReference type="PROSITE" id="PS50828">
    <property type="entry name" value="SMR"/>
    <property type="match status" value="1"/>
</dbReference>
<dbReference type="Pfam" id="PF01713">
    <property type="entry name" value="Smr"/>
    <property type="match status" value="1"/>
</dbReference>
<dbReference type="EMBL" id="SMAD01000002">
    <property type="protein sequence ID" value="TCS89236.1"/>
    <property type="molecule type" value="Genomic_DNA"/>
</dbReference>
<organism evidence="2 3">
    <name type="scientific">Anseongella ginsenosidimutans</name>
    <dbReference type="NCBI Taxonomy" id="496056"/>
    <lineage>
        <taxon>Bacteria</taxon>
        <taxon>Pseudomonadati</taxon>
        <taxon>Bacteroidota</taxon>
        <taxon>Sphingobacteriia</taxon>
        <taxon>Sphingobacteriales</taxon>
        <taxon>Sphingobacteriaceae</taxon>
        <taxon>Anseongella</taxon>
    </lineage>
</organism>
<comment type="caution">
    <text evidence="2">The sequence shown here is derived from an EMBL/GenBank/DDBJ whole genome shotgun (WGS) entry which is preliminary data.</text>
</comment>